<dbReference type="InterPro" id="IPR029036">
    <property type="entry name" value="P5CR_dimer"/>
</dbReference>
<evidence type="ECO:0000256" key="2">
    <source>
        <dbReference type="ARBA" id="ARBA00005525"/>
    </source>
</evidence>
<keyword evidence="7 8" id="KW-0560">Oxidoreductase</keyword>
<dbReference type="Gene3D" id="3.40.50.720">
    <property type="entry name" value="NAD(P)-binding Rossmann-like Domain"/>
    <property type="match status" value="1"/>
</dbReference>
<keyword evidence="6 8" id="KW-0521">NADP</keyword>
<gene>
    <name evidence="8 14" type="primary">proC</name>
    <name evidence="14" type="ORF">SPIROBIBN47_240013</name>
</gene>
<dbReference type="AlphaFoldDB" id="A0A3P3XHR3"/>
<keyword evidence="5 8" id="KW-0641">Proline biosynthesis</keyword>
<comment type="pathway">
    <text evidence="8 11">Amino-acid biosynthesis; L-proline biosynthesis; L-proline from L-glutamate 5-semialdehyde: step 1/1.</text>
</comment>
<dbReference type="NCBIfam" id="TIGR00112">
    <property type="entry name" value="proC"/>
    <property type="match status" value="1"/>
</dbReference>
<reference evidence="14" key="1">
    <citation type="submission" date="2017-02" db="EMBL/GenBank/DDBJ databases">
        <authorList>
            <person name="Regsiter A."/>
            <person name="William W."/>
        </authorList>
    </citation>
    <scope>NUCLEOTIDE SEQUENCE</scope>
    <source>
        <strain evidence="14">Bib</strain>
    </source>
</reference>
<dbReference type="GO" id="GO:0004735">
    <property type="term" value="F:pyrroline-5-carboxylate reductase activity"/>
    <property type="evidence" value="ECO:0007669"/>
    <property type="project" value="UniProtKB-UniRule"/>
</dbReference>
<organism evidence="14">
    <name type="scientific">uncultured spirochete</name>
    <dbReference type="NCBI Taxonomy" id="156406"/>
    <lineage>
        <taxon>Bacteria</taxon>
        <taxon>Pseudomonadati</taxon>
        <taxon>Spirochaetota</taxon>
        <taxon>Spirochaetia</taxon>
        <taxon>Spirochaetales</taxon>
        <taxon>environmental samples</taxon>
    </lineage>
</organism>
<evidence type="ECO:0000256" key="8">
    <source>
        <dbReference type="HAMAP-Rule" id="MF_01925"/>
    </source>
</evidence>
<keyword evidence="4 8" id="KW-0028">Amino-acid biosynthesis</keyword>
<dbReference type="EMBL" id="FWDM01000017">
    <property type="protein sequence ID" value="SLM12234.1"/>
    <property type="molecule type" value="Genomic_DNA"/>
</dbReference>
<feature type="domain" description="Pyrroline-5-carboxylate reductase catalytic N-terminal" evidence="12">
    <location>
        <begin position="4"/>
        <end position="99"/>
    </location>
</feature>
<evidence type="ECO:0000256" key="11">
    <source>
        <dbReference type="RuleBase" id="RU003903"/>
    </source>
</evidence>
<evidence type="ECO:0000259" key="12">
    <source>
        <dbReference type="Pfam" id="PF03807"/>
    </source>
</evidence>
<keyword evidence="3 8" id="KW-0963">Cytoplasm</keyword>
<comment type="catalytic activity">
    <reaction evidence="8">
        <text>L-proline + NAD(+) = (S)-1-pyrroline-5-carboxylate + NADH + 2 H(+)</text>
        <dbReference type="Rhea" id="RHEA:14105"/>
        <dbReference type="ChEBI" id="CHEBI:15378"/>
        <dbReference type="ChEBI" id="CHEBI:17388"/>
        <dbReference type="ChEBI" id="CHEBI:57540"/>
        <dbReference type="ChEBI" id="CHEBI:57945"/>
        <dbReference type="ChEBI" id="CHEBI:60039"/>
        <dbReference type="EC" id="1.5.1.2"/>
    </reaction>
</comment>
<evidence type="ECO:0000256" key="10">
    <source>
        <dbReference type="PIRSR" id="PIRSR000193-1"/>
    </source>
</evidence>
<name>A0A3P3XHR3_9SPIR</name>
<comment type="catalytic activity">
    <reaction evidence="8 11">
        <text>L-proline + NADP(+) = (S)-1-pyrroline-5-carboxylate + NADPH + 2 H(+)</text>
        <dbReference type="Rhea" id="RHEA:14109"/>
        <dbReference type="ChEBI" id="CHEBI:15378"/>
        <dbReference type="ChEBI" id="CHEBI:17388"/>
        <dbReference type="ChEBI" id="CHEBI:57783"/>
        <dbReference type="ChEBI" id="CHEBI:58349"/>
        <dbReference type="ChEBI" id="CHEBI:60039"/>
        <dbReference type="EC" id="1.5.1.2"/>
    </reaction>
</comment>
<dbReference type="PANTHER" id="PTHR11645">
    <property type="entry name" value="PYRROLINE-5-CARBOXYLATE REDUCTASE"/>
    <property type="match status" value="1"/>
</dbReference>
<evidence type="ECO:0000256" key="9">
    <source>
        <dbReference type="NCBIfam" id="TIGR00112"/>
    </source>
</evidence>
<evidence type="ECO:0000256" key="6">
    <source>
        <dbReference type="ARBA" id="ARBA00022857"/>
    </source>
</evidence>
<dbReference type="InterPro" id="IPR053790">
    <property type="entry name" value="P5CR-like_CS"/>
</dbReference>
<dbReference type="UniPathway" id="UPA00098">
    <property type="reaction ID" value="UER00361"/>
</dbReference>
<dbReference type="InterPro" id="IPR036291">
    <property type="entry name" value="NAD(P)-bd_dom_sf"/>
</dbReference>
<dbReference type="FunFam" id="1.10.3730.10:FF:000001">
    <property type="entry name" value="Pyrroline-5-carboxylate reductase"/>
    <property type="match status" value="1"/>
</dbReference>
<dbReference type="Gene3D" id="1.10.3730.10">
    <property type="entry name" value="ProC C-terminal domain-like"/>
    <property type="match status" value="1"/>
</dbReference>
<evidence type="ECO:0000256" key="4">
    <source>
        <dbReference type="ARBA" id="ARBA00022605"/>
    </source>
</evidence>
<dbReference type="PROSITE" id="PS00521">
    <property type="entry name" value="P5CR"/>
    <property type="match status" value="1"/>
</dbReference>
<dbReference type="HAMAP" id="MF_01925">
    <property type="entry name" value="P5C_reductase"/>
    <property type="match status" value="1"/>
</dbReference>
<feature type="binding site" evidence="10">
    <location>
        <position position="57"/>
    </location>
    <ligand>
        <name>NADPH</name>
        <dbReference type="ChEBI" id="CHEBI:57783"/>
    </ligand>
</feature>
<dbReference type="EC" id="1.5.1.2" evidence="8 9"/>
<evidence type="ECO:0000256" key="3">
    <source>
        <dbReference type="ARBA" id="ARBA00022490"/>
    </source>
</evidence>
<dbReference type="PANTHER" id="PTHR11645:SF0">
    <property type="entry name" value="PYRROLINE-5-CARBOXYLATE REDUCTASE 3"/>
    <property type="match status" value="1"/>
</dbReference>
<evidence type="ECO:0000313" key="14">
    <source>
        <dbReference type="EMBL" id="SLM12234.1"/>
    </source>
</evidence>
<accession>A0A3P3XHR3</accession>
<dbReference type="InterPro" id="IPR028939">
    <property type="entry name" value="P5C_Rdtase_cat_N"/>
</dbReference>
<sequence length="269" mass="28792">MRYKLGIIGAGKIGEAILAGSLAKGLLAPSDVILSVRTEQHRQNLEEKYHAATVLHNREVAKQSEIILISVKPRTIFEVLQEIADIIPDESVVVSTAAGVTLESMQTRLARKIALIRAMPNLGVSVCEGMTALAPARFTEEDKVEKVKQLFESVGRAIVLDEQYMDAVTGLSGSGPAYVYLIIEALADGGVKMGLPREVSIELAAQTVLGAAKTVLVTGEHPAKLKDQVTTPAGSTIDGLMELEDGGLRVTLIKAVVKATERAHQLLHK</sequence>
<dbReference type="SUPFAM" id="SSF51735">
    <property type="entry name" value="NAD(P)-binding Rossmann-fold domains"/>
    <property type="match status" value="1"/>
</dbReference>
<dbReference type="GO" id="GO:0055129">
    <property type="term" value="P:L-proline biosynthetic process"/>
    <property type="evidence" value="ECO:0007669"/>
    <property type="project" value="UniProtKB-UniRule"/>
</dbReference>
<dbReference type="FunFam" id="3.40.50.720:FF:000190">
    <property type="entry name" value="Pyrroline-5-carboxylate reductase"/>
    <property type="match status" value="1"/>
</dbReference>
<dbReference type="Pfam" id="PF14748">
    <property type="entry name" value="P5CR_dimer"/>
    <property type="match status" value="1"/>
</dbReference>
<comment type="similarity">
    <text evidence="2 8 11">Belongs to the pyrroline-5-carboxylate reductase family.</text>
</comment>
<evidence type="ECO:0000256" key="5">
    <source>
        <dbReference type="ARBA" id="ARBA00022650"/>
    </source>
</evidence>
<comment type="subcellular location">
    <subcellularLocation>
        <location evidence="1 8">Cytoplasm</location>
    </subcellularLocation>
</comment>
<dbReference type="PIRSF" id="PIRSF000193">
    <property type="entry name" value="Pyrrol-5-carb_rd"/>
    <property type="match status" value="1"/>
</dbReference>
<dbReference type="Pfam" id="PF03807">
    <property type="entry name" value="F420_oxidored"/>
    <property type="match status" value="1"/>
</dbReference>
<feature type="domain" description="Pyrroline-5-carboxylate reductase dimerisation" evidence="13">
    <location>
        <begin position="162"/>
        <end position="266"/>
    </location>
</feature>
<dbReference type="SUPFAM" id="SSF48179">
    <property type="entry name" value="6-phosphogluconate dehydrogenase C-terminal domain-like"/>
    <property type="match status" value="1"/>
</dbReference>
<evidence type="ECO:0000259" key="13">
    <source>
        <dbReference type="Pfam" id="PF14748"/>
    </source>
</evidence>
<dbReference type="InterPro" id="IPR000304">
    <property type="entry name" value="Pyrroline-COOH_reductase"/>
</dbReference>
<comment type="function">
    <text evidence="8">Catalyzes the reduction of 1-pyrroline-5-carboxylate (PCA) to L-proline.</text>
</comment>
<dbReference type="InterPro" id="IPR008927">
    <property type="entry name" value="6-PGluconate_DH-like_C_sf"/>
</dbReference>
<evidence type="ECO:0000256" key="7">
    <source>
        <dbReference type="ARBA" id="ARBA00023002"/>
    </source>
</evidence>
<protein>
    <recommendedName>
        <fullName evidence="8 9">Pyrroline-5-carboxylate reductase</fullName>
        <shortName evidence="8">P5C reductase</shortName>
        <shortName evidence="8">P5CR</shortName>
        <ecNumber evidence="8 9">1.5.1.2</ecNumber>
    </recommendedName>
    <alternativeName>
        <fullName evidence="8">PCA reductase</fullName>
    </alternativeName>
</protein>
<proteinExistence type="inferred from homology"/>
<dbReference type="GO" id="GO:0005737">
    <property type="term" value="C:cytoplasm"/>
    <property type="evidence" value="ECO:0007669"/>
    <property type="project" value="UniProtKB-SubCell"/>
</dbReference>
<evidence type="ECO:0000256" key="1">
    <source>
        <dbReference type="ARBA" id="ARBA00004496"/>
    </source>
</evidence>